<accession>A0AA38N4A7</accession>
<evidence type="ECO:0000313" key="2">
    <source>
        <dbReference type="EMBL" id="KAJ3735573.1"/>
    </source>
</evidence>
<name>A0AA38N4A7_9AGAR</name>
<evidence type="ECO:0000256" key="1">
    <source>
        <dbReference type="SAM" id="MobiDB-lite"/>
    </source>
</evidence>
<reference evidence="2" key="2">
    <citation type="journal article" date="2023" name="Proc. Natl. Acad. Sci. U.S.A.">
        <title>A global phylogenomic analysis of the shiitake genus Lentinula.</title>
        <authorList>
            <person name="Sierra-Patev S."/>
            <person name="Min B."/>
            <person name="Naranjo-Ortiz M."/>
            <person name="Looney B."/>
            <person name="Konkel Z."/>
            <person name="Slot J.C."/>
            <person name="Sakamoto Y."/>
            <person name="Steenwyk J.L."/>
            <person name="Rokas A."/>
            <person name="Carro J."/>
            <person name="Camarero S."/>
            <person name="Ferreira P."/>
            <person name="Molpeceres G."/>
            <person name="Ruiz-Duenas F.J."/>
            <person name="Serrano A."/>
            <person name="Henrissat B."/>
            <person name="Drula E."/>
            <person name="Hughes K.W."/>
            <person name="Mata J.L."/>
            <person name="Ishikawa N.K."/>
            <person name="Vargas-Isla R."/>
            <person name="Ushijima S."/>
            <person name="Smith C.A."/>
            <person name="Donoghue J."/>
            <person name="Ahrendt S."/>
            <person name="Andreopoulos W."/>
            <person name="He G."/>
            <person name="LaButti K."/>
            <person name="Lipzen A."/>
            <person name="Ng V."/>
            <person name="Riley R."/>
            <person name="Sandor L."/>
            <person name="Barry K."/>
            <person name="Martinez A.T."/>
            <person name="Xiao Y."/>
            <person name="Gibbons J.G."/>
            <person name="Terashima K."/>
            <person name="Grigoriev I.V."/>
            <person name="Hibbett D."/>
        </authorList>
    </citation>
    <scope>NUCLEOTIDE SEQUENCE</scope>
    <source>
        <strain evidence="2">ET3784</strain>
    </source>
</reference>
<protein>
    <submittedName>
        <fullName evidence="2">Uncharacterized protein</fullName>
    </submittedName>
</protein>
<dbReference type="Proteomes" id="UP001176059">
    <property type="component" value="Unassembled WGS sequence"/>
</dbReference>
<dbReference type="AlphaFoldDB" id="A0AA38N4A7"/>
<feature type="region of interest" description="Disordered" evidence="1">
    <location>
        <begin position="45"/>
        <end position="79"/>
    </location>
</feature>
<sequence length="79" mass="8552">MSDSDSEHSDIHVDVPKSTQSTVDAHHTPHPVMYPPMPGYHWYPYASPSTPIIGTPNQPPSLPPSTPIEPSSKPASQPN</sequence>
<gene>
    <name evidence="2" type="ORF">DFJ43DRAFT_1151266</name>
</gene>
<evidence type="ECO:0000313" key="3">
    <source>
        <dbReference type="Proteomes" id="UP001176059"/>
    </source>
</evidence>
<proteinExistence type="predicted"/>
<reference evidence="2" key="1">
    <citation type="submission" date="2022-08" db="EMBL/GenBank/DDBJ databases">
        <authorList>
            <consortium name="DOE Joint Genome Institute"/>
            <person name="Min B."/>
            <person name="Sierra-Patev S."/>
            <person name="Naranjo-Ortiz M."/>
            <person name="Looney B."/>
            <person name="Konkel Z."/>
            <person name="Slot J.C."/>
            <person name="Sakamoto Y."/>
            <person name="Steenwyk J.L."/>
            <person name="Rokas A."/>
            <person name="Carro J."/>
            <person name="Camarero S."/>
            <person name="Ferreira P."/>
            <person name="Molpeceres G."/>
            <person name="Ruiz-duenas F.J."/>
            <person name="Serrano A."/>
            <person name="Henrissat B."/>
            <person name="Drula E."/>
            <person name="Hughes K.W."/>
            <person name="Mata J.L."/>
            <person name="Ishikawa N.K."/>
            <person name="Vargas-Isla R."/>
            <person name="Ushijima S."/>
            <person name="Smith C.A."/>
            <person name="Ahrendt S."/>
            <person name="Andreopoulos W."/>
            <person name="He G."/>
            <person name="LaButti K."/>
            <person name="Lipzen A."/>
            <person name="Ng V."/>
            <person name="Riley R."/>
            <person name="Sandor L."/>
            <person name="Barry K."/>
            <person name="Martinez A.T."/>
            <person name="Xiao Y."/>
            <person name="Gibbons J.G."/>
            <person name="Terashima K."/>
            <person name="Hibbett D.S."/>
            <person name="Grigoriev I.V."/>
        </authorList>
    </citation>
    <scope>NUCLEOTIDE SEQUENCE</scope>
    <source>
        <strain evidence="2">ET3784</strain>
    </source>
</reference>
<dbReference type="EMBL" id="JANVFO010000009">
    <property type="protein sequence ID" value="KAJ3735573.1"/>
    <property type="molecule type" value="Genomic_DNA"/>
</dbReference>
<feature type="region of interest" description="Disordered" evidence="1">
    <location>
        <begin position="1"/>
        <end position="31"/>
    </location>
</feature>
<feature type="compositionally biased region" description="Pro residues" evidence="1">
    <location>
        <begin position="57"/>
        <end position="67"/>
    </location>
</feature>
<feature type="compositionally biased region" description="Basic and acidic residues" evidence="1">
    <location>
        <begin position="1"/>
        <end position="15"/>
    </location>
</feature>
<organism evidence="2 3">
    <name type="scientific">Lentinula guzmanii</name>
    <dbReference type="NCBI Taxonomy" id="2804957"/>
    <lineage>
        <taxon>Eukaryota</taxon>
        <taxon>Fungi</taxon>
        <taxon>Dikarya</taxon>
        <taxon>Basidiomycota</taxon>
        <taxon>Agaricomycotina</taxon>
        <taxon>Agaricomycetes</taxon>
        <taxon>Agaricomycetidae</taxon>
        <taxon>Agaricales</taxon>
        <taxon>Marasmiineae</taxon>
        <taxon>Omphalotaceae</taxon>
        <taxon>Lentinula</taxon>
    </lineage>
</organism>
<keyword evidence="3" id="KW-1185">Reference proteome</keyword>
<comment type="caution">
    <text evidence="2">The sequence shown here is derived from an EMBL/GenBank/DDBJ whole genome shotgun (WGS) entry which is preliminary data.</text>
</comment>